<comment type="subcellular location">
    <subcellularLocation>
        <location evidence="1">Membrane</location>
        <topology evidence="1">Multi-pass membrane protein</topology>
    </subcellularLocation>
</comment>
<evidence type="ECO:0000256" key="2">
    <source>
        <dbReference type="ARBA" id="ARBA00006510"/>
    </source>
</evidence>
<dbReference type="PANTHER" id="PTHR23302">
    <property type="entry name" value="TRANSMEMBRANE CHANNEL-RELATED"/>
    <property type="match status" value="1"/>
</dbReference>
<dbReference type="Pfam" id="PF07810">
    <property type="entry name" value="TMC"/>
    <property type="match status" value="1"/>
</dbReference>
<reference evidence="9" key="1">
    <citation type="submission" date="2022-01" db="EMBL/GenBank/DDBJ databases">
        <authorList>
            <person name="King R."/>
        </authorList>
    </citation>
    <scope>NUCLEOTIDE SEQUENCE</scope>
</reference>
<evidence type="ECO:0000256" key="6">
    <source>
        <dbReference type="SAM" id="MobiDB-lite"/>
    </source>
</evidence>
<gene>
    <name evidence="9" type="ORF">CEUTPL_LOCUS4163</name>
</gene>
<comment type="similarity">
    <text evidence="2">Belongs to the TMC family.</text>
</comment>
<proteinExistence type="inferred from homology"/>
<dbReference type="InterPro" id="IPR038900">
    <property type="entry name" value="TMC"/>
</dbReference>
<feature type="domain" description="TMC" evidence="8">
    <location>
        <begin position="516"/>
        <end position="626"/>
    </location>
</feature>
<dbReference type="PANTHER" id="PTHR23302:SF24">
    <property type="entry name" value="TMC DOMAIN-CONTAINING PROTEIN"/>
    <property type="match status" value="1"/>
</dbReference>
<dbReference type="AlphaFoldDB" id="A0A9N9MFV7"/>
<organism evidence="9 10">
    <name type="scientific">Ceutorhynchus assimilis</name>
    <name type="common">cabbage seed weevil</name>
    <dbReference type="NCBI Taxonomy" id="467358"/>
    <lineage>
        <taxon>Eukaryota</taxon>
        <taxon>Metazoa</taxon>
        <taxon>Ecdysozoa</taxon>
        <taxon>Arthropoda</taxon>
        <taxon>Hexapoda</taxon>
        <taxon>Insecta</taxon>
        <taxon>Pterygota</taxon>
        <taxon>Neoptera</taxon>
        <taxon>Endopterygota</taxon>
        <taxon>Coleoptera</taxon>
        <taxon>Polyphaga</taxon>
        <taxon>Cucujiformia</taxon>
        <taxon>Curculionidae</taxon>
        <taxon>Ceutorhynchinae</taxon>
        <taxon>Ceutorhynchus</taxon>
    </lineage>
</organism>
<evidence type="ECO:0000256" key="1">
    <source>
        <dbReference type="ARBA" id="ARBA00004141"/>
    </source>
</evidence>
<keyword evidence="5 7" id="KW-0472">Membrane</keyword>
<feature type="transmembrane region" description="Helical" evidence="7">
    <location>
        <begin position="207"/>
        <end position="229"/>
    </location>
</feature>
<evidence type="ECO:0000313" key="10">
    <source>
        <dbReference type="Proteomes" id="UP001152799"/>
    </source>
</evidence>
<evidence type="ECO:0000256" key="7">
    <source>
        <dbReference type="SAM" id="Phobius"/>
    </source>
</evidence>
<keyword evidence="4 7" id="KW-1133">Transmembrane helix</keyword>
<sequence length="775" mass="90032">MSGGEKKKKATRSQGWEEAGSEFYQENYPGDRDIEVLWKDPKRLATLLPSKQTRAVAATIRLRTNDTRTNKSTVRRYTANRSRSRRDSATVQRRASTIGGEVQVSMLPDLSEMRSNEETAWDEIMKIKELPIPMWKKREEKAKIMSEQHLRLQGFEQFKWKRKKAWQHFTTRLTESYHKIELWRRDLKHIEGHFGTGVVAFFRFIKWLFFLNLSITLLVGAFVVFPAFYFDDRSINCELQPSTCYKQYYCNINSSSNLALSIIQGTGQLESTPLFYGYYQNKIHSYTLFNTNMYYNLPLAYILITLVLFLVSLIAIVRTGAKGFRERLVQGEGQFYQYSNLIFGGWDFCIHNEKSARIKHKALHSELKSLLEIERLEDERQSRTKQERWRIFFLRFLVNTIVLAVLVLSGCAIYFVFRYSNQHTETNKMLRLFYEFLPSMCIVALNITVPFIFQFLLSYEHYSPLVQIRMALIRTVFLRLASLIVFYFSMYSKIRCDSGGLNTSNECSNCAGRPDCWETFVGQQIYKLLLTDFAIQLGITFLVNFCRAFLARHINNRFFKFIGEQSFDLPKHALDVVYIQTLCWVGVFFAPIISVMSSLIFFVLFYVKKFACLVNSKPSGNVYRASKSTSMFMAVMLFSYPVALAPIALIISEIRPSSSCGPFQTLDTIWSLINNTFIDTPTLVQNFVNFLVTPAFTIPLFIILILLLYYYTSVNSANRHMVTVLKNQLVLEGHDKKFLIDRLLMFIKQENDKRARLANHMMDGDTITNASSIQS</sequence>
<evidence type="ECO:0000256" key="5">
    <source>
        <dbReference type="ARBA" id="ARBA00023136"/>
    </source>
</evidence>
<keyword evidence="3 7" id="KW-0812">Transmembrane</keyword>
<feature type="region of interest" description="Disordered" evidence="6">
    <location>
        <begin position="75"/>
        <end position="95"/>
    </location>
</feature>
<evidence type="ECO:0000259" key="8">
    <source>
        <dbReference type="Pfam" id="PF07810"/>
    </source>
</evidence>
<feature type="transmembrane region" description="Helical" evidence="7">
    <location>
        <begin position="437"/>
        <end position="459"/>
    </location>
</feature>
<dbReference type="EMBL" id="OU892289">
    <property type="protein sequence ID" value="CAG9763504.1"/>
    <property type="molecule type" value="Genomic_DNA"/>
</dbReference>
<feature type="transmembrane region" description="Helical" evidence="7">
    <location>
        <begin position="299"/>
        <end position="317"/>
    </location>
</feature>
<evidence type="ECO:0000256" key="4">
    <source>
        <dbReference type="ARBA" id="ARBA00022989"/>
    </source>
</evidence>
<dbReference type="GO" id="GO:0008381">
    <property type="term" value="F:mechanosensitive monoatomic ion channel activity"/>
    <property type="evidence" value="ECO:0007669"/>
    <property type="project" value="TreeGrafter"/>
</dbReference>
<dbReference type="Proteomes" id="UP001152799">
    <property type="component" value="Chromosome 13"/>
</dbReference>
<keyword evidence="10" id="KW-1185">Reference proteome</keyword>
<feature type="region of interest" description="Disordered" evidence="6">
    <location>
        <begin position="1"/>
        <end position="24"/>
    </location>
</feature>
<accession>A0A9N9MFV7</accession>
<dbReference type="InterPro" id="IPR012496">
    <property type="entry name" value="TMC_dom"/>
</dbReference>
<dbReference type="GO" id="GO:0005886">
    <property type="term" value="C:plasma membrane"/>
    <property type="evidence" value="ECO:0007669"/>
    <property type="project" value="InterPro"/>
</dbReference>
<feature type="transmembrane region" description="Helical" evidence="7">
    <location>
        <begin position="577"/>
        <end position="607"/>
    </location>
</feature>
<evidence type="ECO:0000256" key="3">
    <source>
        <dbReference type="ARBA" id="ARBA00022692"/>
    </source>
</evidence>
<dbReference type="OrthoDB" id="1936208at2759"/>
<feature type="transmembrane region" description="Helical" evidence="7">
    <location>
        <begin position="471"/>
        <end position="490"/>
    </location>
</feature>
<name>A0A9N9MFV7_9CUCU</name>
<feature type="compositionally biased region" description="Basic residues" evidence="6">
    <location>
        <begin position="1"/>
        <end position="11"/>
    </location>
</feature>
<feature type="transmembrane region" description="Helical" evidence="7">
    <location>
        <begin position="687"/>
        <end position="711"/>
    </location>
</feature>
<evidence type="ECO:0000313" key="9">
    <source>
        <dbReference type="EMBL" id="CAG9763504.1"/>
    </source>
</evidence>
<feature type="transmembrane region" description="Helical" evidence="7">
    <location>
        <begin position="392"/>
        <end position="417"/>
    </location>
</feature>
<protein>
    <recommendedName>
        <fullName evidence="8">TMC domain-containing protein</fullName>
    </recommendedName>
</protein>
<feature type="transmembrane region" description="Helical" evidence="7">
    <location>
        <begin position="628"/>
        <end position="651"/>
    </location>
</feature>